<dbReference type="EMBL" id="JAINUG010000101">
    <property type="protein sequence ID" value="KAJ8397029.1"/>
    <property type="molecule type" value="Genomic_DNA"/>
</dbReference>
<feature type="region of interest" description="Disordered" evidence="1">
    <location>
        <begin position="48"/>
        <end position="71"/>
    </location>
</feature>
<evidence type="ECO:0000256" key="1">
    <source>
        <dbReference type="SAM" id="MobiDB-lite"/>
    </source>
</evidence>
<evidence type="ECO:0000313" key="3">
    <source>
        <dbReference type="Proteomes" id="UP001221898"/>
    </source>
</evidence>
<reference evidence="2" key="1">
    <citation type="journal article" date="2023" name="Science">
        <title>Genome structures resolve the early diversification of teleost fishes.</title>
        <authorList>
            <person name="Parey E."/>
            <person name="Louis A."/>
            <person name="Montfort J."/>
            <person name="Bouchez O."/>
            <person name="Roques C."/>
            <person name="Iampietro C."/>
            <person name="Lluch J."/>
            <person name="Castinel A."/>
            <person name="Donnadieu C."/>
            <person name="Desvignes T."/>
            <person name="Floi Bucao C."/>
            <person name="Jouanno E."/>
            <person name="Wen M."/>
            <person name="Mejri S."/>
            <person name="Dirks R."/>
            <person name="Jansen H."/>
            <person name="Henkel C."/>
            <person name="Chen W.J."/>
            <person name="Zahm M."/>
            <person name="Cabau C."/>
            <person name="Klopp C."/>
            <person name="Thompson A.W."/>
            <person name="Robinson-Rechavi M."/>
            <person name="Braasch I."/>
            <person name="Lecointre G."/>
            <person name="Bobe J."/>
            <person name="Postlethwait J.H."/>
            <person name="Berthelot C."/>
            <person name="Roest Crollius H."/>
            <person name="Guiguen Y."/>
        </authorList>
    </citation>
    <scope>NUCLEOTIDE SEQUENCE</scope>
    <source>
        <strain evidence="2">NC1722</strain>
    </source>
</reference>
<dbReference type="AlphaFoldDB" id="A0AAD7S6W1"/>
<sequence>MWLTRLLAKLPHDLRASFKRFVNPLKTPIPTLINLADWLEYEVRVQDSTQSSVGQGKEHPSSRKEQHKSTKSFPKMATVLYGDRPFNIQSLYS</sequence>
<name>A0AAD7S6W1_9TELE</name>
<protein>
    <submittedName>
        <fullName evidence="2">Uncharacterized protein</fullName>
    </submittedName>
</protein>
<gene>
    <name evidence="2" type="ORF">AAFF_G00010830</name>
</gene>
<proteinExistence type="predicted"/>
<feature type="compositionally biased region" description="Basic and acidic residues" evidence="1">
    <location>
        <begin position="56"/>
        <end position="68"/>
    </location>
</feature>
<comment type="caution">
    <text evidence="2">The sequence shown here is derived from an EMBL/GenBank/DDBJ whole genome shotgun (WGS) entry which is preliminary data.</text>
</comment>
<keyword evidence="3" id="KW-1185">Reference proteome</keyword>
<evidence type="ECO:0000313" key="2">
    <source>
        <dbReference type="EMBL" id="KAJ8397029.1"/>
    </source>
</evidence>
<accession>A0AAD7S6W1</accession>
<organism evidence="2 3">
    <name type="scientific">Aldrovandia affinis</name>
    <dbReference type="NCBI Taxonomy" id="143900"/>
    <lineage>
        <taxon>Eukaryota</taxon>
        <taxon>Metazoa</taxon>
        <taxon>Chordata</taxon>
        <taxon>Craniata</taxon>
        <taxon>Vertebrata</taxon>
        <taxon>Euteleostomi</taxon>
        <taxon>Actinopterygii</taxon>
        <taxon>Neopterygii</taxon>
        <taxon>Teleostei</taxon>
        <taxon>Notacanthiformes</taxon>
        <taxon>Halosauridae</taxon>
        <taxon>Aldrovandia</taxon>
    </lineage>
</organism>
<dbReference type="Proteomes" id="UP001221898">
    <property type="component" value="Unassembled WGS sequence"/>
</dbReference>